<gene>
    <name evidence="3" type="primary">iolG_2</name>
    <name evidence="3" type="ORF">AOPFMNJM_1765</name>
</gene>
<name>A0ABQ4STC9_9HYPH</name>
<dbReference type="RefSeq" id="WP_238275150.1">
    <property type="nucleotide sequence ID" value="NZ_BPQR01000029.1"/>
</dbReference>
<proteinExistence type="predicted"/>
<protein>
    <submittedName>
        <fullName evidence="3">Inositol 2-dehydrogenase/D-chiro-inositol 3-dehydrogenase</fullName>
    </submittedName>
</protein>
<dbReference type="PANTHER" id="PTHR43818:SF5">
    <property type="entry name" value="OXIDOREDUCTASE FAMILY PROTEIN"/>
    <property type="match status" value="1"/>
</dbReference>
<dbReference type="SUPFAM" id="SSF55347">
    <property type="entry name" value="Glyceraldehyde-3-phosphate dehydrogenase-like, C-terminal domain"/>
    <property type="match status" value="1"/>
</dbReference>
<reference evidence="3" key="2">
    <citation type="submission" date="2021-08" db="EMBL/GenBank/DDBJ databases">
        <authorList>
            <person name="Tani A."/>
            <person name="Ola A."/>
            <person name="Ogura Y."/>
            <person name="Katsura K."/>
            <person name="Hayashi T."/>
        </authorList>
    </citation>
    <scope>NUCLEOTIDE SEQUENCE</scope>
    <source>
        <strain evidence="3">LMG 23639</strain>
    </source>
</reference>
<organism evidence="3 4">
    <name type="scientific">Methylobacterium jeotgali</name>
    <dbReference type="NCBI Taxonomy" id="381630"/>
    <lineage>
        <taxon>Bacteria</taxon>
        <taxon>Pseudomonadati</taxon>
        <taxon>Pseudomonadota</taxon>
        <taxon>Alphaproteobacteria</taxon>
        <taxon>Hyphomicrobiales</taxon>
        <taxon>Methylobacteriaceae</taxon>
        <taxon>Methylobacterium</taxon>
    </lineage>
</organism>
<dbReference type="Pfam" id="PF22725">
    <property type="entry name" value="GFO_IDH_MocA_C3"/>
    <property type="match status" value="1"/>
</dbReference>
<reference evidence="3" key="1">
    <citation type="journal article" date="2021" name="Front. Microbiol.">
        <title>Comprehensive Comparative Genomics and Phenotyping of Methylobacterium Species.</title>
        <authorList>
            <person name="Alessa O."/>
            <person name="Ogura Y."/>
            <person name="Fujitani Y."/>
            <person name="Takami H."/>
            <person name="Hayashi T."/>
            <person name="Sahin N."/>
            <person name="Tani A."/>
        </authorList>
    </citation>
    <scope>NUCLEOTIDE SEQUENCE</scope>
    <source>
        <strain evidence="3">LMG 23639</strain>
    </source>
</reference>
<sequence>MANRVGIIGYGKMGRIRAEALRKDGRSEIVVVYDIDTPTDATCRVAPSIEAIVNDPEVDTVVVCLPNHLNRPTTIAALKAGKNVFCEKPPAFNAAEVREIMAAEAESDRVLMYGFNHRHHAGVDKLKQIVDSGAYGRVLWMRGRYGKSVDGDYLKTWRADRSKAGGGILMDQGIHMLDLFQYIGGTSFDEISAFVTSHYWNIPGIEDNVFAIMRDRTSGIEVSFHSTMTQWRHLFSLEVFTERGYLVLNGLKTSSGTYGEEVLTIAKNRSVAPAASWADEEKLTYEVDTSWDKEAEHFMDAVTLGLPVRLGTSQQALEVMTLIDRIYENEHALGKELHENLRRVGQR</sequence>
<feature type="domain" description="GFO/IDH/MocA-like oxidoreductase" evidence="2">
    <location>
        <begin position="124"/>
        <end position="246"/>
    </location>
</feature>
<dbReference type="EMBL" id="BPQR01000029">
    <property type="protein sequence ID" value="GJE06446.1"/>
    <property type="molecule type" value="Genomic_DNA"/>
</dbReference>
<dbReference type="SUPFAM" id="SSF51735">
    <property type="entry name" value="NAD(P)-binding Rossmann-fold domains"/>
    <property type="match status" value="1"/>
</dbReference>
<evidence type="ECO:0000259" key="2">
    <source>
        <dbReference type="Pfam" id="PF22725"/>
    </source>
</evidence>
<dbReference type="Gene3D" id="3.40.50.720">
    <property type="entry name" value="NAD(P)-binding Rossmann-like Domain"/>
    <property type="match status" value="1"/>
</dbReference>
<dbReference type="Proteomes" id="UP001055102">
    <property type="component" value="Unassembled WGS sequence"/>
</dbReference>
<dbReference type="InterPro" id="IPR050463">
    <property type="entry name" value="Gfo/Idh/MocA_oxidrdct_glycsds"/>
</dbReference>
<evidence type="ECO:0000313" key="4">
    <source>
        <dbReference type="Proteomes" id="UP001055102"/>
    </source>
</evidence>
<accession>A0ABQ4STC9</accession>
<dbReference type="Pfam" id="PF01408">
    <property type="entry name" value="GFO_IDH_MocA"/>
    <property type="match status" value="1"/>
</dbReference>
<dbReference type="InterPro" id="IPR000683">
    <property type="entry name" value="Gfo/Idh/MocA-like_OxRdtase_N"/>
</dbReference>
<keyword evidence="4" id="KW-1185">Reference proteome</keyword>
<dbReference type="InterPro" id="IPR055170">
    <property type="entry name" value="GFO_IDH_MocA-like_dom"/>
</dbReference>
<evidence type="ECO:0000259" key="1">
    <source>
        <dbReference type="Pfam" id="PF01408"/>
    </source>
</evidence>
<dbReference type="PANTHER" id="PTHR43818">
    <property type="entry name" value="BCDNA.GH03377"/>
    <property type="match status" value="1"/>
</dbReference>
<evidence type="ECO:0000313" key="3">
    <source>
        <dbReference type="EMBL" id="GJE06446.1"/>
    </source>
</evidence>
<dbReference type="InterPro" id="IPR036291">
    <property type="entry name" value="NAD(P)-bd_dom_sf"/>
</dbReference>
<feature type="domain" description="Gfo/Idh/MocA-like oxidoreductase N-terminal" evidence="1">
    <location>
        <begin position="4"/>
        <end position="115"/>
    </location>
</feature>
<comment type="caution">
    <text evidence="3">The sequence shown here is derived from an EMBL/GenBank/DDBJ whole genome shotgun (WGS) entry which is preliminary data.</text>
</comment>
<dbReference type="Gene3D" id="3.30.360.10">
    <property type="entry name" value="Dihydrodipicolinate Reductase, domain 2"/>
    <property type="match status" value="1"/>
</dbReference>